<feature type="active site" evidence="5">
    <location>
        <position position="42"/>
    </location>
</feature>
<feature type="domain" description="Peptidase S26" evidence="7">
    <location>
        <begin position="12"/>
        <end position="164"/>
    </location>
</feature>
<gene>
    <name evidence="8" type="ORF">A2164_00330</name>
</gene>
<dbReference type="GO" id="GO:0004252">
    <property type="term" value="F:serine-type endopeptidase activity"/>
    <property type="evidence" value="ECO:0007669"/>
    <property type="project" value="InterPro"/>
</dbReference>
<keyword evidence="6" id="KW-1133">Transmembrane helix</keyword>
<keyword evidence="6" id="KW-0645">Protease</keyword>
<evidence type="ECO:0000256" key="3">
    <source>
        <dbReference type="ARBA" id="ARBA00013208"/>
    </source>
</evidence>
<evidence type="ECO:0000256" key="6">
    <source>
        <dbReference type="RuleBase" id="RU362042"/>
    </source>
</evidence>
<feature type="active site" evidence="5">
    <location>
        <position position="85"/>
    </location>
</feature>
<protein>
    <recommendedName>
        <fullName evidence="3 6">Signal peptidase I</fullName>
        <ecNumber evidence="3 6">3.4.21.89</ecNumber>
    </recommendedName>
</protein>
<evidence type="ECO:0000313" key="8">
    <source>
        <dbReference type="EMBL" id="OGD85506.1"/>
    </source>
</evidence>
<dbReference type="InterPro" id="IPR019758">
    <property type="entry name" value="Pept_S26A_signal_pept_1_CS"/>
</dbReference>
<evidence type="ECO:0000259" key="7">
    <source>
        <dbReference type="Pfam" id="PF10502"/>
    </source>
</evidence>
<dbReference type="InterPro" id="IPR019533">
    <property type="entry name" value="Peptidase_S26"/>
</dbReference>
<dbReference type="GO" id="GO:0009003">
    <property type="term" value="F:signal peptidase activity"/>
    <property type="evidence" value="ECO:0007669"/>
    <property type="project" value="UniProtKB-EC"/>
</dbReference>
<reference evidence="8 9" key="1">
    <citation type="journal article" date="2016" name="Nat. Commun.">
        <title>Thousands of microbial genomes shed light on interconnected biogeochemical processes in an aquifer system.</title>
        <authorList>
            <person name="Anantharaman K."/>
            <person name="Brown C.T."/>
            <person name="Hug L.A."/>
            <person name="Sharon I."/>
            <person name="Castelle C.J."/>
            <person name="Probst A.J."/>
            <person name="Thomas B.C."/>
            <person name="Singh A."/>
            <person name="Wilkins M.J."/>
            <person name="Karaoz U."/>
            <person name="Brodie E.L."/>
            <person name="Williams K.H."/>
            <person name="Hubbard S.S."/>
            <person name="Banfield J.F."/>
        </authorList>
    </citation>
    <scope>NUCLEOTIDE SEQUENCE [LARGE SCALE GENOMIC DNA]</scope>
</reference>
<evidence type="ECO:0000256" key="2">
    <source>
        <dbReference type="ARBA" id="ARBA00009370"/>
    </source>
</evidence>
<keyword evidence="6" id="KW-0812">Transmembrane</keyword>
<dbReference type="PROSITE" id="PS00760">
    <property type="entry name" value="SPASE_I_2"/>
    <property type="match status" value="1"/>
</dbReference>
<evidence type="ECO:0000256" key="4">
    <source>
        <dbReference type="ARBA" id="ARBA00022801"/>
    </source>
</evidence>
<dbReference type="PANTHER" id="PTHR43390:SF1">
    <property type="entry name" value="CHLOROPLAST PROCESSING PEPTIDASE"/>
    <property type="match status" value="1"/>
</dbReference>
<comment type="similarity">
    <text evidence="2 6">Belongs to the peptidase S26 family.</text>
</comment>
<dbReference type="NCBIfam" id="TIGR02227">
    <property type="entry name" value="sigpep_I_bact"/>
    <property type="match status" value="1"/>
</dbReference>
<dbReference type="Gene3D" id="2.10.109.10">
    <property type="entry name" value="Umud Fragment, subunit A"/>
    <property type="match status" value="1"/>
</dbReference>
<dbReference type="CDD" id="cd06530">
    <property type="entry name" value="S26_SPase_I"/>
    <property type="match status" value="1"/>
</dbReference>
<keyword evidence="6" id="KW-0472">Membrane</keyword>
<comment type="caution">
    <text evidence="8">The sequence shown here is derived from an EMBL/GenBank/DDBJ whole genome shotgun (WGS) entry which is preliminary data.</text>
</comment>
<dbReference type="PANTHER" id="PTHR43390">
    <property type="entry name" value="SIGNAL PEPTIDASE I"/>
    <property type="match status" value="1"/>
</dbReference>
<dbReference type="AlphaFoldDB" id="A0A1F5G0X8"/>
<dbReference type="InterPro" id="IPR036286">
    <property type="entry name" value="LexA/Signal_pep-like_sf"/>
</dbReference>
<comment type="catalytic activity">
    <reaction evidence="1 6">
        <text>Cleavage of hydrophobic, N-terminal signal or leader sequences from secreted and periplasmic proteins.</text>
        <dbReference type="EC" id="3.4.21.89"/>
    </reaction>
</comment>
<evidence type="ECO:0000256" key="5">
    <source>
        <dbReference type="PIRSR" id="PIRSR600223-1"/>
    </source>
</evidence>
<dbReference type="InterPro" id="IPR019757">
    <property type="entry name" value="Pept_S26A_signal_pept_1_Lys-AS"/>
</dbReference>
<accession>A0A1F5G0X8</accession>
<dbReference type="Pfam" id="PF10502">
    <property type="entry name" value="Peptidase_S26"/>
    <property type="match status" value="1"/>
</dbReference>
<evidence type="ECO:0000313" key="9">
    <source>
        <dbReference type="Proteomes" id="UP000176317"/>
    </source>
</evidence>
<dbReference type="PROSITE" id="PS00761">
    <property type="entry name" value="SPASE_I_3"/>
    <property type="match status" value="1"/>
</dbReference>
<feature type="transmembrane region" description="Helical" evidence="6">
    <location>
        <begin position="14"/>
        <end position="33"/>
    </location>
</feature>
<dbReference type="SUPFAM" id="SSF51306">
    <property type="entry name" value="LexA/Signal peptidase"/>
    <property type="match status" value="1"/>
</dbReference>
<dbReference type="EMBL" id="MFAT01000066">
    <property type="protein sequence ID" value="OGD85506.1"/>
    <property type="molecule type" value="Genomic_DNA"/>
</dbReference>
<dbReference type="InterPro" id="IPR000223">
    <property type="entry name" value="Pept_S26A_signal_pept_1"/>
</dbReference>
<dbReference type="EC" id="3.4.21.89" evidence="3 6"/>
<keyword evidence="4 6" id="KW-0378">Hydrolase</keyword>
<name>A0A1F5G0X8_9BACT</name>
<organism evidence="8 9">
    <name type="scientific">Candidatus Curtissbacteria bacterium RBG_13_35_7</name>
    <dbReference type="NCBI Taxonomy" id="1797705"/>
    <lineage>
        <taxon>Bacteria</taxon>
        <taxon>Candidatus Curtissiibacteriota</taxon>
    </lineage>
</organism>
<dbReference type="GO" id="GO:0016020">
    <property type="term" value="C:membrane"/>
    <property type="evidence" value="ECO:0007669"/>
    <property type="project" value="UniProtKB-SubCell"/>
</dbReference>
<comment type="subcellular location">
    <subcellularLocation>
        <location evidence="6">Membrane</location>
        <topology evidence="6">Single-pass type II membrane protein</topology>
    </subcellularLocation>
</comment>
<proteinExistence type="inferred from homology"/>
<evidence type="ECO:0000256" key="1">
    <source>
        <dbReference type="ARBA" id="ARBA00000677"/>
    </source>
</evidence>
<dbReference type="PRINTS" id="PR00727">
    <property type="entry name" value="LEADERPTASE"/>
</dbReference>
<dbReference type="Proteomes" id="UP000176317">
    <property type="component" value="Unassembled WGS sequence"/>
</dbReference>
<dbReference type="GO" id="GO:0006465">
    <property type="term" value="P:signal peptide processing"/>
    <property type="evidence" value="ECO:0007669"/>
    <property type="project" value="InterPro"/>
</dbReference>
<sequence length="190" mass="21596">MDNNNAFIQTLKEIFQTALISFGIFLFIYIFLVQPHRVQGVSMEPSFDNGELLLTEKLSYRFTEPQRGDVVVFEAPVERKADFIKRIIAIPGDSIKIENGEIFINGLKKEETIINGPTLGNQLETLGKDEYWVLGDNRTASSDSRSFGKISKNSIRGKVWLVYWPIIKNSQSKGLRLISEVLGSHYRIPN</sequence>